<protein>
    <recommendedName>
        <fullName evidence="3">Outer membrane protein beta-barrel domain-containing protein</fullName>
    </recommendedName>
</protein>
<dbReference type="AlphaFoldDB" id="A0A1I6R2Q7"/>
<accession>A0A1I6R2Q7</accession>
<evidence type="ECO:0008006" key="3">
    <source>
        <dbReference type="Google" id="ProtNLM"/>
    </source>
</evidence>
<dbReference type="STRING" id="593133.SAMN04488006_2091"/>
<sequence length="708" mass="77468">MKKLSILILFVFTTIGYSQKKITEPDQKKMSLVEVMVAAGISSATSTFSNNSYANDGSFFELSSTYYFSKIGIGVSLGSFSNPTEGNLLDFANEASYPIELNSEKWKTSYYGIGPSYRTNFGDMEATIFGRAGIMSVKPISLGGNFVSENADAPTSIPVYNFSTNKTSNVGFYNAGIRLGYKLNPRFGLYITANYLSAFSDAIMAQDGRKQFTDINKDGVIDETDIVRQNGEQIAFQYTDKNIQPQVFNYGFGLSYNFGKKTTTSKEQPSKGHTNPYFRENSLEGNMVSIQNSGSVNFTNPAKEKVTKKNKQQKIISILPKNNSVFKNADEIKNFTWQVVGAKIPNPQFILEVTKIGSNQQPQRTFIEKTTSTSLVATRIFKENKLSDGQYRWKVTETTSGNSSDIMFFTFSNCEIDFAISNEEIECLGYEGENRKFKICFDSTYSSTSGDLTFGNPGSGLSVFDQSYAALTYTLVSPNPTLLTQIGASTSTVSYCFEVTVSASVTAIGFGLQGDDLDPSPVLCQPGVSANFDELPECICDDCEEMELSFDDFNISLNGASGNQFNFDGDINVNMPIYGIEFQIQSYSYTANPSPCSEGVSSVEESGMFLMPGTTINGSTSLQLVNESASGSPSSNDNATKNIKYTSNSALTGAIPVNLTIGLPGPISGLDPSCCEIEYTVCIKVKVFYEESNCKSCVFTHCFTFNNQ</sequence>
<evidence type="ECO:0000313" key="1">
    <source>
        <dbReference type="EMBL" id="SFS58798.1"/>
    </source>
</evidence>
<name>A0A1I6R2Q7_9FLAO</name>
<dbReference type="Proteomes" id="UP000199312">
    <property type="component" value="Unassembled WGS sequence"/>
</dbReference>
<dbReference type="EMBL" id="FOZP01000005">
    <property type="protein sequence ID" value="SFS58798.1"/>
    <property type="molecule type" value="Genomic_DNA"/>
</dbReference>
<reference evidence="2" key="1">
    <citation type="submission" date="2016-10" db="EMBL/GenBank/DDBJ databases">
        <authorList>
            <person name="Varghese N."/>
            <person name="Submissions S."/>
        </authorList>
    </citation>
    <scope>NUCLEOTIDE SEQUENCE [LARGE SCALE GENOMIC DNA]</scope>
    <source>
        <strain evidence="2">DSM 24450</strain>
    </source>
</reference>
<organism evidence="1 2">
    <name type="scientific">Lutibacter maritimus</name>
    <dbReference type="NCBI Taxonomy" id="593133"/>
    <lineage>
        <taxon>Bacteria</taxon>
        <taxon>Pseudomonadati</taxon>
        <taxon>Bacteroidota</taxon>
        <taxon>Flavobacteriia</taxon>
        <taxon>Flavobacteriales</taxon>
        <taxon>Flavobacteriaceae</taxon>
        <taxon>Lutibacter</taxon>
    </lineage>
</organism>
<proteinExistence type="predicted"/>
<keyword evidence="2" id="KW-1185">Reference proteome</keyword>
<evidence type="ECO:0000313" key="2">
    <source>
        <dbReference type="Proteomes" id="UP000199312"/>
    </source>
</evidence>
<gene>
    <name evidence="1" type="ORF">SAMN04488006_2091</name>
</gene>
<dbReference type="OrthoDB" id="1265549at2"/>
<dbReference type="RefSeq" id="WP_090225791.1">
    <property type="nucleotide sequence ID" value="NZ_FOZP01000005.1"/>
</dbReference>